<keyword evidence="2" id="KW-0805">Transcription regulation</keyword>
<dbReference type="PANTHER" id="PTHR30579:SF7">
    <property type="entry name" value="HTH-TYPE TRANSCRIPTIONAL REGULATOR LRHA-RELATED"/>
    <property type="match status" value="1"/>
</dbReference>
<dbReference type="RefSeq" id="WP_089955561.1">
    <property type="nucleotide sequence ID" value="NZ_FNAV01000002.1"/>
</dbReference>
<dbReference type="PROSITE" id="PS50931">
    <property type="entry name" value="HTH_LYSR"/>
    <property type="match status" value="1"/>
</dbReference>
<dbReference type="SUPFAM" id="SSF46785">
    <property type="entry name" value="Winged helix' DNA-binding domain"/>
    <property type="match status" value="1"/>
</dbReference>
<dbReference type="Pfam" id="PF00126">
    <property type="entry name" value="HTH_1"/>
    <property type="match status" value="1"/>
</dbReference>
<dbReference type="InterPro" id="IPR036388">
    <property type="entry name" value="WH-like_DNA-bd_sf"/>
</dbReference>
<dbReference type="Proteomes" id="UP000198994">
    <property type="component" value="Unassembled WGS sequence"/>
</dbReference>
<dbReference type="EMBL" id="FNAV01000002">
    <property type="protein sequence ID" value="SDE28741.1"/>
    <property type="molecule type" value="Genomic_DNA"/>
</dbReference>
<proteinExistence type="inferred from homology"/>
<evidence type="ECO:0000313" key="7">
    <source>
        <dbReference type="Proteomes" id="UP000198994"/>
    </source>
</evidence>
<dbReference type="PRINTS" id="PR00039">
    <property type="entry name" value="HTHLYSR"/>
</dbReference>
<evidence type="ECO:0000256" key="1">
    <source>
        <dbReference type="ARBA" id="ARBA00009437"/>
    </source>
</evidence>
<protein>
    <submittedName>
        <fullName evidence="6">Transcriptional regulator, LysR family</fullName>
    </submittedName>
</protein>
<dbReference type="GO" id="GO:0003700">
    <property type="term" value="F:DNA-binding transcription factor activity"/>
    <property type="evidence" value="ECO:0007669"/>
    <property type="project" value="InterPro"/>
</dbReference>
<keyword evidence="7" id="KW-1185">Reference proteome</keyword>
<dbReference type="PANTHER" id="PTHR30579">
    <property type="entry name" value="TRANSCRIPTIONAL REGULATOR"/>
    <property type="match status" value="1"/>
</dbReference>
<dbReference type="Pfam" id="PF03466">
    <property type="entry name" value="LysR_substrate"/>
    <property type="match status" value="1"/>
</dbReference>
<organism evidence="6 7">
    <name type="scientific">Salipiger thiooxidans</name>
    <dbReference type="NCBI Taxonomy" id="282683"/>
    <lineage>
        <taxon>Bacteria</taxon>
        <taxon>Pseudomonadati</taxon>
        <taxon>Pseudomonadota</taxon>
        <taxon>Alphaproteobacteria</taxon>
        <taxon>Rhodobacterales</taxon>
        <taxon>Roseobacteraceae</taxon>
        <taxon>Salipiger</taxon>
    </lineage>
</organism>
<feature type="domain" description="HTH lysR-type" evidence="5">
    <location>
        <begin position="4"/>
        <end position="61"/>
    </location>
</feature>
<sequence>MRNLDITTLRSFVAVADAGGVTRAAGFLNLTQSAVSMQLKRLEDMLGLALLDRSGRGVSLTPAGEQLLKYARRMVDLNDEIYSRLTMTDWEGEIVLGVPHDIVYPVIPRIMKKMQRDFPRVRLQLLSSYTSELKDLFARGAVDVILTTEAEPGEGGEGLLDVPLRWYGAPNGTAWKTRPLRIAFSRRCGFRPVAIALMEREQFDWELSVDSESDRTIEVSVSADLAVTPVLEGHAPAHFELVPNGVLPELGMQKICLYAASARPRIVEPLVEMLRNEFCSLRGRSDLAAQ</sequence>
<evidence type="ECO:0000256" key="2">
    <source>
        <dbReference type="ARBA" id="ARBA00023015"/>
    </source>
</evidence>
<dbReference type="STRING" id="282683.SAMN04488105_102295"/>
<accession>A0A1G7BNK0</accession>
<dbReference type="InterPro" id="IPR005119">
    <property type="entry name" value="LysR_subst-bd"/>
</dbReference>
<dbReference type="SUPFAM" id="SSF53850">
    <property type="entry name" value="Periplasmic binding protein-like II"/>
    <property type="match status" value="1"/>
</dbReference>
<gene>
    <name evidence="6" type="ORF">SAMN04488105_102295</name>
</gene>
<name>A0A1G7BNK0_9RHOB</name>
<dbReference type="InterPro" id="IPR000847">
    <property type="entry name" value="LysR_HTH_N"/>
</dbReference>
<evidence type="ECO:0000256" key="4">
    <source>
        <dbReference type="ARBA" id="ARBA00023163"/>
    </source>
</evidence>
<keyword evidence="4" id="KW-0804">Transcription</keyword>
<evidence type="ECO:0000313" key="6">
    <source>
        <dbReference type="EMBL" id="SDE28741.1"/>
    </source>
</evidence>
<comment type="similarity">
    <text evidence="1">Belongs to the LysR transcriptional regulatory family.</text>
</comment>
<dbReference type="InterPro" id="IPR036390">
    <property type="entry name" value="WH_DNA-bd_sf"/>
</dbReference>
<dbReference type="AlphaFoldDB" id="A0A1G7BNK0"/>
<dbReference type="FunFam" id="1.10.10.10:FF:000001">
    <property type="entry name" value="LysR family transcriptional regulator"/>
    <property type="match status" value="1"/>
</dbReference>
<dbReference type="OrthoDB" id="8097684at2"/>
<dbReference type="GO" id="GO:0003677">
    <property type="term" value="F:DNA binding"/>
    <property type="evidence" value="ECO:0007669"/>
    <property type="project" value="UniProtKB-KW"/>
</dbReference>
<evidence type="ECO:0000256" key="3">
    <source>
        <dbReference type="ARBA" id="ARBA00023125"/>
    </source>
</evidence>
<dbReference type="Gene3D" id="3.40.190.10">
    <property type="entry name" value="Periplasmic binding protein-like II"/>
    <property type="match status" value="2"/>
</dbReference>
<dbReference type="InterPro" id="IPR050176">
    <property type="entry name" value="LTTR"/>
</dbReference>
<dbReference type="Gene3D" id="1.10.10.10">
    <property type="entry name" value="Winged helix-like DNA-binding domain superfamily/Winged helix DNA-binding domain"/>
    <property type="match status" value="1"/>
</dbReference>
<reference evidence="7" key="1">
    <citation type="submission" date="2016-10" db="EMBL/GenBank/DDBJ databases">
        <authorList>
            <person name="Varghese N."/>
            <person name="Submissions S."/>
        </authorList>
    </citation>
    <scope>NUCLEOTIDE SEQUENCE [LARGE SCALE GENOMIC DNA]</scope>
    <source>
        <strain evidence="7">DSM 10146</strain>
    </source>
</reference>
<keyword evidence="3" id="KW-0238">DNA-binding</keyword>
<evidence type="ECO:0000259" key="5">
    <source>
        <dbReference type="PROSITE" id="PS50931"/>
    </source>
</evidence>